<evidence type="ECO:0000313" key="3">
    <source>
        <dbReference type="Proteomes" id="UP000712713"/>
    </source>
</evidence>
<dbReference type="InterPro" id="IPR002192">
    <property type="entry name" value="PPDK_AMP/ATP-bd"/>
</dbReference>
<dbReference type="SUPFAM" id="SSF56059">
    <property type="entry name" value="Glutathione synthetase ATP-binding domain-like"/>
    <property type="match status" value="1"/>
</dbReference>
<protein>
    <submittedName>
        <fullName evidence="2">PEP/pyruvate-binding domain-containing protein</fullName>
    </submittedName>
</protein>
<evidence type="ECO:0000313" key="2">
    <source>
        <dbReference type="EMBL" id="HJE50541.1"/>
    </source>
</evidence>
<proteinExistence type="predicted"/>
<reference evidence="2" key="2">
    <citation type="submission" date="2021-09" db="EMBL/GenBank/DDBJ databases">
        <authorList>
            <person name="Gilroy R."/>
        </authorList>
    </citation>
    <scope>NUCLEOTIDE SEQUENCE</scope>
    <source>
        <strain evidence="2">ChiGjej3B3-7470</strain>
    </source>
</reference>
<dbReference type="GO" id="GO:0016301">
    <property type="term" value="F:kinase activity"/>
    <property type="evidence" value="ECO:0007669"/>
    <property type="project" value="InterPro"/>
</dbReference>
<dbReference type="InterPro" id="IPR013815">
    <property type="entry name" value="ATP_grasp_subdomain_1"/>
</dbReference>
<dbReference type="EMBL" id="DYZF01000026">
    <property type="protein sequence ID" value="HJE50541.1"/>
    <property type="molecule type" value="Genomic_DNA"/>
</dbReference>
<organism evidence="2 3">
    <name type="scientific">Tessaracoccus flavescens</name>
    <dbReference type="NCBI Taxonomy" id="399497"/>
    <lineage>
        <taxon>Bacteria</taxon>
        <taxon>Bacillati</taxon>
        <taxon>Actinomycetota</taxon>
        <taxon>Actinomycetes</taxon>
        <taxon>Propionibacteriales</taxon>
        <taxon>Propionibacteriaceae</taxon>
        <taxon>Tessaracoccus</taxon>
    </lineage>
</organism>
<sequence length="850" mass="94896">MPEAYNRVSTGIRGLDRVVDGLRLGDNVVWQVDSLDDYRRVVAPFIARAVEDERPITYVRFGKHDPVMEPNPGVELLTIDPGVNFEGFATAVHQVVADRGRLQFYVFDSLTDLLKGWHSDLAVSNFFQVTCPFLYDLDTVAYFPLIRGEHTNDTIAAIRITTQLLLDLHRVDDDLYVHPLRVWSRHSPTMFFPHQLVADEMNAITSSEASSRLFARIAHTSDPPDNWTQVVQAGYLSLRRGSEEEQAEYKRTLLGMLVGGEGRMVDLAGEYLTLHHLVATAAREIGTGFIGGKAVGMLVARAILERQPELGERMEAHDSFFLGSDLFYAYVVANGWWRLWMEQKTPDGYFTAGAELHEKLGTGKFPPVVREKFLRMLEYFGQSPIIVRSSSLLEDNFGNAFAGKYDSFFCAGQGTPEERYQIFEDAVRAVYSSAMSPEALHYRRNRGLSELDEQMAVLVQRVSGDHHGDLFFPHAGGVGNSSNLYVWDQDIDPNAGMLRIVFGLGTRAVDRTHEDYARIVTLDNPGRQPGVERGQERRYSQRYVDALSLTENSLVTVPLERIHDGDIGADWSLFVSPDRAAAARLRELGRRRNVKPPVICDLQGLLTKTDFGAVMREVLAVLERTYEYPVDIEFTVNIRHEDGDYRFNLVQCRPLQTRGLGAAVTMPSDEGDVLFRSTGNFMGGNVRLPIDAAVLVKAPEYLALGHQDRYAVARLLGDVTRALKGKSVMLLGPGRWGTTTPSLGVPVNFTDVSSAAALIEYTYPDGDFMPELSYGSHFFQDIVEADTFYAALFDYHAGVEFNSRIITGQPNALLDLVPSASSLLADVVHVALTDDLVLYADITSQRLLCR</sequence>
<dbReference type="Gene3D" id="3.30.1490.20">
    <property type="entry name" value="ATP-grasp fold, A domain"/>
    <property type="match status" value="1"/>
</dbReference>
<feature type="domain" description="Pyruvate phosphate dikinase AMP/ATP-binding" evidence="1">
    <location>
        <begin position="290"/>
        <end position="660"/>
    </location>
</feature>
<comment type="caution">
    <text evidence="2">The sequence shown here is derived from an EMBL/GenBank/DDBJ whole genome shotgun (WGS) entry which is preliminary data.</text>
</comment>
<dbReference type="Pfam" id="PF01326">
    <property type="entry name" value="PPDK_N"/>
    <property type="match status" value="1"/>
</dbReference>
<dbReference type="Proteomes" id="UP000712713">
    <property type="component" value="Unassembled WGS sequence"/>
</dbReference>
<dbReference type="GO" id="GO:0005524">
    <property type="term" value="F:ATP binding"/>
    <property type="evidence" value="ECO:0007669"/>
    <property type="project" value="InterPro"/>
</dbReference>
<name>A0A921JQ15_9ACTN</name>
<dbReference type="AlphaFoldDB" id="A0A921JQ15"/>
<evidence type="ECO:0000259" key="1">
    <source>
        <dbReference type="Pfam" id="PF01326"/>
    </source>
</evidence>
<reference evidence="2" key="1">
    <citation type="journal article" date="2021" name="PeerJ">
        <title>Extensive microbial diversity within the chicken gut microbiome revealed by metagenomics and culture.</title>
        <authorList>
            <person name="Gilroy R."/>
            <person name="Ravi A."/>
            <person name="Getino M."/>
            <person name="Pursley I."/>
            <person name="Horton D.L."/>
            <person name="Alikhan N.F."/>
            <person name="Baker D."/>
            <person name="Gharbi K."/>
            <person name="Hall N."/>
            <person name="Watson M."/>
            <person name="Adriaenssens E.M."/>
            <person name="Foster-Nyarko E."/>
            <person name="Jarju S."/>
            <person name="Secka A."/>
            <person name="Antonio M."/>
            <person name="Oren A."/>
            <person name="Chaudhuri R.R."/>
            <person name="La Ragione R."/>
            <person name="Hildebrand F."/>
            <person name="Pallen M.J."/>
        </authorList>
    </citation>
    <scope>NUCLEOTIDE SEQUENCE</scope>
    <source>
        <strain evidence="2">ChiGjej3B3-7470</strain>
    </source>
</reference>
<accession>A0A921JQ15</accession>
<gene>
    <name evidence="2" type="ORF">K8V15_00905</name>
</gene>